<dbReference type="PANTHER" id="PTHR38459">
    <property type="entry name" value="PROPHAGE BACTOPRENOL-LINKED GLUCOSE TRANSLOCASE HOMOLOG"/>
    <property type="match status" value="1"/>
</dbReference>
<feature type="transmembrane region" description="Helical" evidence="8">
    <location>
        <begin position="36"/>
        <end position="55"/>
    </location>
</feature>
<keyword evidence="5 8" id="KW-1133">Transmembrane helix</keyword>
<evidence type="ECO:0000259" key="9">
    <source>
        <dbReference type="Pfam" id="PF04138"/>
    </source>
</evidence>
<organism evidence="10 11">
    <name type="scientific">Shinella lacus</name>
    <dbReference type="NCBI Taxonomy" id="2654216"/>
    <lineage>
        <taxon>Bacteria</taxon>
        <taxon>Pseudomonadati</taxon>
        <taxon>Pseudomonadota</taxon>
        <taxon>Alphaproteobacteria</taxon>
        <taxon>Hyphomicrobiales</taxon>
        <taxon>Rhizobiaceae</taxon>
        <taxon>Shinella</taxon>
    </lineage>
</organism>
<keyword evidence="4 8" id="KW-0812">Transmembrane</keyword>
<name>A0ABT1R192_9HYPH</name>
<comment type="subcellular location">
    <subcellularLocation>
        <location evidence="1">Membrane</location>
        <topology evidence="1">Multi-pass membrane protein</topology>
    </subcellularLocation>
</comment>
<evidence type="ECO:0000256" key="5">
    <source>
        <dbReference type="ARBA" id="ARBA00022989"/>
    </source>
</evidence>
<keyword evidence="3" id="KW-0813">Transport</keyword>
<dbReference type="PANTHER" id="PTHR38459:SF1">
    <property type="entry name" value="PROPHAGE BACTOPRENOL-LINKED GLUCOSE TRANSLOCASE HOMOLOG"/>
    <property type="match status" value="1"/>
</dbReference>
<dbReference type="Pfam" id="PF04138">
    <property type="entry name" value="GtrA_DPMS_TM"/>
    <property type="match status" value="1"/>
</dbReference>
<evidence type="ECO:0000256" key="3">
    <source>
        <dbReference type="ARBA" id="ARBA00022448"/>
    </source>
</evidence>
<dbReference type="RefSeq" id="WP_256115031.1">
    <property type="nucleotide sequence ID" value="NZ_WHSB02000001.1"/>
</dbReference>
<feature type="transmembrane region" description="Helical" evidence="8">
    <location>
        <begin position="67"/>
        <end position="85"/>
    </location>
</feature>
<comment type="similarity">
    <text evidence="2">Belongs to the GtrA family.</text>
</comment>
<feature type="transmembrane region" description="Helical" evidence="8">
    <location>
        <begin position="12"/>
        <end position="30"/>
    </location>
</feature>
<reference evidence="10" key="1">
    <citation type="submission" date="2021-07" db="EMBL/GenBank/DDBJ databases">
        <title>Shinella sp. nov., a novel member of the genus Shinella from water.</title>
        <authorList>
            <person name="Deng Y."/>
        </authorList>
    </citation>
    <scope>NUCLEOTIDE SEQUENCE</scope>
    <source>
        <strain evidence="10">CPCC 100929</strain>
    </source>
</reference>
<dbReference type="InterPro" id="IPR051401">
    <property type="entry name" value="GtrA_CellWall_Glycosyl"/>
</dbReference>
<dbReference type="InterPro" id="IPR007267">
    <property type="entry name" value="GtrA_DPMS_TM"/>
</dbReference>
<accession>A0ABT1R192</accession>
<evidence type="ECO:0000256" key="7">
    <source>
        <dbReference type="ARBA" id="ARBA00025595"/>
    </source>
</evidence>
<protein>
    <submittedName>
        <fullName evidence="10">GtrA family protein</fullName>
    </submittedName>
</protein>
<comment type="caution">
    <text evidence="10">The sequence shown here is derived from an EMBL/GenBank/DDBJ whole genome shotgun (WGS) entry which is preliminary data.</text>
</comment>
<dbReference type="PIRSF" id="PIRSF006298">
    <property type="entry name" value="GtrA_prd"/>
    <property type="match status" value="1"/>
</dbReference>
<feature type="domain" description="GtrA/DPMS transmembrane" evidence="9">
    <location>
        <begin position="7"/>
        <end position="116"/>
    </location>
</feature>
<evidence type="ECO:0000313" key="10">
    <source>
        <dbReference type="EMBL" id="MCQ4628945.1"/>
    </source>
</evidence>
<dbReference type="Proteomes" id="UP000996601">
    <property type="component" value="Unassembled WGS sequence"/>
</dbReference>
<sequence>MLTSFLKYASVGVLNTAIHWTAFFILHAGVGMPQSWSNVSAFAIAVTFSFFANARWTFHAESSPARFVLYFGSLGLIAYSVGGLADYLALPAIVALVMFSAISLITGYACSRFLVFR</sequence>
<dbReference type="EMBL" id="WHSB02000001">
    <property type="protein sequence ID" value="MCQ4628945.1"/>
    <property type="molecule type" value="Genomic_DNA"/>
</dbReference>
<dbReference type="InterPro" id="IPR016480">
    <property type="entry name" value="Glc_translocase_bactprenl-link"/>
</dbReference>
<evidence type="ECO:0000256" key="1">
    <source>
        <dbReference type="ARBA" id="ARBA00004141"/>
    </source>
</evidence>
<evidence type="ECO:0000256" key="8">
    <source>
        <dbReference type="SAM" id="Phobius"/>
    </source>
</evidence>
<feature type="transmembrane region" description="Helical" evidence="8">
    <location>
        <begin position="91"/>
        <end position="115"/>
    </location>
</feature>
<gene>
    <name evidence="10" type="ORF">GB927_002780</name>
</gene>
<comment type="function">
    <text evidence="7">Involved in O antigen modification. Involved in the translocation of bactoprenol-linked glucose across the cytoplasmic membrane.</text>
</comment>
<keyword evidence="11" id="KW-1185">Reference proteome</keyword>
<evidence type="ECO:0000256" key="2">
    <source>
        <dbReference type="ARBA" id="ARBA00009399"/>
    </source>
</evidence>
<evidence type="ECO:0000256" key="4">
    <source>
        <dbReference type="ARBA" id="ARBA00022692"/>
    </source>
</evidence>
<proteinExistence type="inferred from homology"/>
<evidence type="ECO:0000256" key="6">
    <source>
        <dbReference type="ARBA" id="ARBA00023136"/>
    </source>
</evidence>
<keyword evidence="6 8" id="KW-0472">Membrane</keyword>
<evidence type="ECO:0000313" key="11">
    <source>
        <dbReference type="Proteomes" id="UP000996601"/>
    </source>
</evidence>